<comment type="caution">
    <text evidence="3">The sequence shown here is derived from an EMBL/GenBank/DDBJ whole genome shotgun (WGS) entry which is preliminary data.</text>
</comment>
<feature type="transmembrane region" description="Helical" evidence="2">
    <location>
        <begin position="153"/>
        <end position="176"/>
    </location>
</feature>
<dbReference type="EMBL" id="NQMS01000001">
    <property type="protein sequence ID" value="PAV98585.1"/>
    <property type="molecule type" value="Genomic_DNA"/>
</dbReference>
<evidence type="ECO:0000256" key="2">
    <source>
        <dbReference type="SAM" id="Phobius"/>
    </source>
</evidence>
<protein>
    <submittedName>
        <fullName evidence="3">Uncharacterized protein</fullName>
    </submittedName>
</protein>
<proteinExistence type="predicted"/>
<keyword evidence="4" id="KW-1185">Reference proteome</keyword>
<organism evidence="3 4">
    <name type="scientific">Hafnia paralvei</name>
    <dbReference type="NCBI Taxonomy" id="546367"/>
    <lineage>
        <taxon>Bacteria</taxon>
        <taxon>Pseudomonadati</taxon>
        <taxon>Pseudomonadota</taxon>
        <taxon>Gammaproteobacteria</taxon>
        <taxon>Enterobacterales</taxon>
        <taxon>Hafniaceae</taxon>
        <taxon>Hafnia</taxon>
    </lineage>
</organism>
<dbReference type="OrthoDB" id="6199175at2"/>
<keyword evidence="2" id="KW-1133">Transmembrane helix</keyword>
<keyword evidence="2" id="KW-0472">Membrane</keyword>
<sequence length="299" mass="33486">MAVEMNGSRGNLNGKGTPEPNVQEEPDEASDDGDTPENRNSNVSSPRSKDLDSDEDLMPVGGAKDSKVSTFHSRSVTWITVAFCSVATVLVWLVVLHFILESNFFKNIAFAKDYVLKKPDQQFDPAMMHNIGEMVANGTLLSLDDFWSFQSSLYQTIITVLIALNGIIAAFSFFIIKTSSNAKAREEARAEARDELKKYLESTRFVDEVKRVVRNKVEANLSEIVRSFQFDLEEKTADIAEQIDAIALIRKDLKIDIDTIERINREHEDFKRYIAILAKNVSLADRTEDIGADLTLGGK</sequence>
<accession>A0A2A2MHZ0</accession>
<dbReference type="AlphaFoldDB" id="A0A2A2MHZ0"/>
<feature type="compositionally biased region" description="Acidic residues" evidence="1">
    <location>
        <begin position="22"/>
        <end position="35"/>
    </location>
</feature>
<feature type="region of interest" description="Disordered" evidence="1">
    <location>
        <begin position="1"/>
        <end position="61"/>
    </location>
</feature>
<evidence type="ECO:0000313" key="3">
    <source>
        <dbReference type="EMBL" id="PAV98585.1"/>
    </source>
</evidence>
<feature type="transmembrane region" description="Helical" evidence="2">
    <location>
        <begin position="76"/>
        <end position="100"/>
    </location>
</feature>
<gene>
    <name evidence="3" type="ORF">CJD50_03695</name>
</gene>
<keyword evidence="2" id="KW-0812">Transmembrane</keyword>
<dbReference type="Proteomes" id="UP000218796">
    <property type="component" value="Unassembled WGS sequence"/>
</dbReference>
<evidence type="ECO:0000256" key="1">
    <source>
        <dbReference type="SAM" id="MobiDB-lite"/>
    </source>
</evidence>
<evidence type="ECO:0000313" key="4">
    <source>
        <dbReference type="Proteomes" id="UP000218796"/>
    </source>
</evidence>
<dbReference type="RefSeq" id="WP_095661483.1">
    <property type="nucleotide sequence ID" value="NZ_NQMS01000001.1"/>
</dbReference>
<name>A0A2A2MHZ0_9GAMM</name>
<reference evidence="3 4" key="1">
    <citation type="submission" date="2017-08" db="EMBL/GenBank/DDBJ databases">
        <title>Draft Genome Sequence of Hafnia alvei CITHA-6 Isolated from Raw Bovine Milk.</title>
        <authorList>
            <person name="Culligan E.P."/>
            <person name="Mcsweeney A."/>
            <person name="O'Doherty C."/>
            <person name="Gleeson E."/>
            <person name="O'Riordan D."/>
            <person name="Sleator R.D."/>
        </authorList>
    </citation>
    <scope>NUCLEOTIDE SEQUENCE [LARGE SCALE GENOMIC DNA]</scope>
    <source>
        <strain evidence="3 4">CITHA-6</strain>
    </source>
</reference>